<evidence type="ECO:0000313" key="5">
    <source>
        <dbReference type="EMBL" id="QJT21707.1"/>
    </source>
</evidence>
<keyword evidence="3" id="KW-0472">Membrane</keyword>
<evidence type="ECO:0000256" key="3">
    <source>
        <dbReference type="SAM" id="Phobius"/>
    </source>
</evidence>
<name>A0A6M4Y910_AERME</name>
<evidence type="ECO:0000259" key="4">
    <source>
        <dbReference type="Pfam" id="PF10145"/>
    </source>
</evidence>
<dbReference type="InterPro" id="IPR010090">
    <property type="entry name" value="Phage_tape_meas"/>
</dbReference>
<feature type="transmembrane region" description="Helical" evidence="3">
    <location>
        <begin position="511"/>
        <end position="535"/>
    </location>
</feature>
<dbReference type="RefSeq" id="WP_171276015.1">
    <property type="nucleotide sequence ID" value="NZ_CAWPJG010000001.1"/>
</dbReference>
<dbReference type="PANTHER" id="PTHR37813:SF1">
    <property type="entry name" value="FELS-2 PROPHAGE PROTEIN"/>
    <property type="match status" value="1"/>
</dbReference>
<keyword evidence="3" id="KW-0812">Transmembrane</keyword>
<reference evidence="5 6" key="1">
    <citation type="submission" date="2019-03" db="EMBL/GenBank/DDBJ databases">
        <title>Novel transposon Tn6433 accelerates the dissemination of tet(E) in Aeromonas from aerobic biofilm under oxytetracycline stress.</title>
        <authorList>
            <person name="Shi Y."/>
            <person name="Tian Z."/>
            <person name="Zhang Y."/>
            <person name="Zhang H."/>
            <person name="Yang M."/>
        </authorList>
    </citation>
    <scope>NUCLEOTIDE SEQUENCE [LARGE SCALE GENOMIC DNA]</scope>
    <source>
        <strain evidence="5 6">T0.1-19</strain>
    </source>
</reference>
<proteinExistence type="predicted"/>
<dbReference type="PANTHER" id="PTHR37813">
    <property type="entry name" value="FELS-2 PROPHAGE PROTEIN"/>
    <property type="match status" value="1"/>
</dbReference>
<feature type="domain" description="Phage tail tape measure protein" evidence="4">
    <location>
        <begin position="157"/>
        <end position="355"/>
    </location>
</feature>
<organism evidence="5 6">
    <name type="scientific">Aeromonas media</name>
    <dbReference type="NCBI Taxonomy" id="651"/>
    <lineage>
        <taxon>Bacteria</taxon>
        <taxon>Pseudomonadati</taxon>
        <taxon>Pseudomonadota</taxon>
        <taxon>Gammaproteobacteria</taxon>
        <taxon>Aeromonadales</taxon>
        <taxon>Aeromonadaceae</taxon>
        <taxon>Aeromonas</taxon>
    </lineage>
</organism>
<keyword evidence="1" id="KW-1188">Viral release from host cell</keyword>
<dbReference type="AlphaFoldDB" id="A0A6M4Y910"/>
<protein>
    <submittedName>
        <fullName evidence="5">Phage tail tape measure protein</fullName>
    </submittedName>
</protein>
<dbReference type="EMBL" id="CP038441">
    <property type="protein sequence ID" value="QJT21707.1"/>
    <property type="molecule type" value="Genomic_DNA"/>
</dbReference>
<accession>A0A6M4Y910</accession>
<evidence type="ECO:0000256" key="1">
    <source>
        <dbReference type="ARBA" id="ARBA00022612"/>
    </source>
</evidence>
<dbReference type="Proteomes" id="UP000501427">
    <property type="component" value="Chromosome"/>
</dbReference>
<gene>
    <name evidence="5" type="ORF">E4184_09895</name>
</gene>
<sequence length="742" mass="78121">MANKKLSATITIGGAVASSLKSAFGSVKGGVNEVGSAIRNAERQQKLLSQSIQTFGKQGRNVDGLRQKYVAITSQIDRLRESHERLNRIQRQQQENKANRSEIGGKIVNTAAAGAAIALPSFAMFKQSSQFSYDLLMIGLTAEMTKKQVADLGNTMVTLSDQTGVSQENMKNAFGFLVAAGQGVGEAQANLKSIGKTAKATGSDIEDVARASFTMGDALKVKPDQMQRSMDMLVQAGKAGNFEFKAMAAELPGLGSSFQALKMTGTEAVATMGSALQIAMKGAKSESEAANNLSNFLSKLMSEETAKKAAKMGGNISKVIRNAQASGANPIEAAIAEINRITKGGDQELISKLFGDMQVQNFIRPMLQNLEEYKKIKQEVLDSQGVVERDWATVMASSKEKTERLSNSVWGLTEAIGGALDPIVGKLADTLMPVVAATRDFVKANPKLVGGVIASAAAFTTLRLAVLGTKFAFTFLRGGVLGGAGVMEKMRAGALLAGRALPFVATGIRGIGLAFVSTGIGALLAGVALAGLAIYQHWDGVSAFMGGVFDGIKVGLEPAINAWKGLGEALGITDKVTALWEGFKKLLEPVIYTKDELGKASAAGKNFGVVLGKAIDSLYTPIRWLIESITWVINNMPSSIGSTLGFATDTSGLASPRPDNLVPALASGSTYLGGDQSLPPLPKIAGSKSSTTVTNHNQYDLTINPPPGADPKEIAREAVKELKRQQGISARSMMPDGYVFQG</sequence>
<evidence type="ECO:0000313" key="6">
    <source>
        <dbReference type="Proteomes" id="UP000501427"/>
    </source>
</evidence>
<dbReference type="Pfam" id="PF10145">
    <property type="entry name" value="PhageMin_Tail"/>
    <property type="match status" value="1"/>
</dbReference>
<feature type="coiled-coil region" evidence="2">
    <location>
        <begin position="62"/>
        <end position="96"/>
    </location>
</feature>
<keyword evidence="3" id="KW-1133">Transmembrane helix</keyword>
<dbReference type="NCBIfam" id="TIGR01760">
    <property type="entry name" value="tape_meas_TP901"/>
    <property type="match status" value="1"/>
</dbReference>
<evidence type="ECO:0000256" key="2">
    <source>
        <dbReference type="SAM" id="Coils"/>
    </source>
</evidence>
<keyword evidence="2" id="KW-0175">Coiled coil</keyword>